<accession>A0A5S6Q7Y3</accession>
<evidence type="ECO:0000313" key="2">
    <source>
        <dbReference type="WBParaSite" id="TMUE_1000003324.1"/>
    </source>
</evidence>
<dbReference type="Proteomes" id="UP000046395">
    <property type="component" value="Unassembled WGS sequence"/>
</dbReference>
<proteinExistence type="predicted"/>
<evidence type="ECO:0000313" key="1">
    <source>
        <dbReference type="Proteomes" id="UP000046395"/>
    </source>
</evidence>
<organism evidence="1 2">
    <name type="scientific">Trichuris muris</name>
    <name type="common">Mouse whipworm</name>
    <dbReference type="NCBI Taxonomy" id="70415"/>
    <lineage>
        <taxon>Eukaryota</taxon>
        <taxon>Metazoa</taxon>
        <taxon>Ecdysozoa</taxon>
        <taxon>Nematoda</taxon>
        <taxon>Enoplea</taxon>
        <taxon>Dorylaimia</taxon>
        <taxon>Trichinellida</taxon>
        <taxon>Trichuridae</taxon>
        <taxon>Trichuris</taxon>
    </lineage>
</organism>
<protein>
    <submittedName>
        <fullName evidence="2">Uncharacterized protein</fullName>
    </submittedName>
</protein>
<name>A0A5S6Q7Y3_TRIMR</name>
<reference evidence="2" key="1">
    <citation type="submission" date="2019-12" db="UniProtKB">
        <authorList>
            <consortium name="WormBaseParasite"/>
        </authorList>
    </citation>
    <scope>IDENTIFICATION</scope>
</reference>
<keyword evidence="1" id="KW-1185">Reference proteome</keyword>
<dbReference type="WBParaSite" id="TMUE_1000003324.1">
    <property type="protein sequence ID" value="TMUE_1000003324.1"/>
    <property type="gene ID" value="WBGene00298684"/>
</dbReference>
<dbReference type="AlphaFoldDB" id="A0A5S6Q7Y3"/>
<sequence>MFIQRMMLTKKHDNLERGILIVLNSGTVGSSMESRSMNLRTPVHLCGLRSRTDNVCEILGTAAEHAQWGPIRPPKVSSTVNSAIRRNSAALSAAIHVREPLLRLKAPTLGQEEQTTANAHSQRTQALRFLNASKIKQETNNSCCQLDTHCSGGASSSEGILR</sequence>